<reference evidence="2" key="1">
    <citation type="submission" date="2023-06" db="EMBL/GenBank/DDBJ databases">
        <authorList>
            <person name="Noh H."/>
        </authorList>
    </citation>
    <scope>NUCLEOTIDE SEQUENCE</scope>
    <source>
        <strain evidence="2">DUCC20226</strain>
    </source>
</reference>
<keyword evidence="3" id="KW-1185">Reference proteome</keyword>
<organism evidence="2 3">
    <name type="scientific">Phomopsis amygdali</name>
    <name type="common">Fusicoccum amygdali</name>
    <dbReference type="NCBI Taxonomy" id="1214568"/>
    <lineage>
        <taxon>Eukaryota</taxon>
        <taxon>Fungi</taxon>
        <taxon>Dikarya</taxon>
        <taxon>Ascomycota</taxon>
        <taxon>Pezizomycotina</taxon>
        <taxon>Sordariomycetes</taxon>
        <taxon>Sordariomycetidae</taxon>
        <taxon>Diaporthales</taxon>
        <taxon>Diaporthaceae</taxon>
        <taxon>Diaporthe</taxon>
    </lineage>
</organism>
<feature type="signal peptide" evidence="1">
    <location>
        <begin position="1"/>
        <end position="20"/>
    </location>
</feature>
<sequence>MRRIYLFLSLCLLFAGAASAWTPYYLAMRLLQSLLPLGKPWPSPIPRFILDTNHPWLATNKAWLSRYPNVAKSLCSRDSPLWTSPVSPDHALPEDLFTHLLIDNNRFQYHSCQERLGWSNARDRLREMASCEAALADVQHLHVDVYIHDSEYSTYVEPTSPPPALSELFADVLARMSNLERLDWGISSEATRAFEPAFVVKDLTLPSVKYLQPGAGSDYLVSRCPNLEVLEAGDYSHHWSWRTGSGNRLDLVKASTGLKNLKEWRLAAGWDGWTLHLLEDILDATPNITSLRMDGNLYGPDAISMDWKAGRDPYSRDPPGETIKTYLQVLSLFPDLENLQLPPSSDLDLGFDGGHWCGNAYDGPEGRVYGRAVTQQDAETTELAANITLSALPHLKSLRIGSACANLTLNGRGQPDMTWPWTGRMEQYTYEIWEE</sequence>
<dbReference type="AlphaFoldDB" id="A0AAD9S0W5"/>
<proteinExistence type="predicted"/>
<evidence type="ECO:0000313" key="3">
    <source>
        <dbReference type="Proteomes" id="UP001265746"/>
    </source>
</evidence>
<dbReference type="Proteomes" id="UP001265746">
    <property type="component" value="Unassembled WGS sequence"/>
</dbReference>
<evidence type="ECO:0000313" key="2">
    <source>
        <dbReference type="EMBL" id="KAK2596045.1"/>
    </source>
</evidence>
<dbReference type="EMBL" id="JAUJFL010000012">
    <property type="protein sequence ID" value="KAK2596045.1"/>
    <property type="molecule type" value="Genomic_DNA"/>
</dbReference>
<comment type="caution">
    <text evidence="2">The sequence shown here is derived from an EMBL/GenBank/DDBJ whole genome shotgun (WGS) entry which is preliminary data.</text>
</comment>
<feature type="chain" id="PRO_5042241075" evidence="1">
    <location>
        <begin position="21"/>
        <end position="435"/>
    </location>
</feature>
<gene>
    <name evidence="2" type="ORF">N8I77_013553</name>
</gene>
<name>A0AAD9S0W5_PHOAM</name>
<keyword evidence="1" id="KW-0732">Signal</keyword>
<protein>
    <submittedName>
        <fullName evidence="2">Uncharacterized protein</fullName>
    </submittedName>
</protein>
<evidence type="ECO:0000256" key="1">
    <source>
        <dbReference type="SAM" id="SignalP"/>
    </source>
</evidence>
<accession>A0AAD9S0W5</accession>